<dbReference type="RefSeq" id="XP_049146712.1">
    <property type="nucleotide sequence ID" value="XM_049289567.1"/>
</dbReference>
<dbReference type="EMBL" id="CP019477">
    <property type="protein sequence ID" value="UQC85095.1"/>
    <property type="molecule type" value="Genomic_DNA"/>
</dbReference>
<accession>A0A9Q8SX73</accession>
<dbReference type="AlphaFoldDB" id="A0A9Q8SX73"/>
<protein>
    <submittedName>
        <fullName evidence="1">Uncharacterized protein</fullName>
    </submittedName>
</protein>
<evidence type="ECO:0000313" key="2">
    <source>
        <dbReference type="Proteomes" id="UP000830671"/>
    </source>
</evidence>
<reference evidence="1" key="1">
    <citation type="journal article" date="2021" name="Mol. Plant Microbe Interact.">
        <title>Complete Genome Sequence of the Plant-Pathogenic Fungus Colletotrichum lupini.</title>
        <authorList>
            <person name="Baroncelli R."/>
            <person name="Pensec F."/>
            <person name="Da Lio D."/>
            <person name="Boufleur T."/>
            <person name="Vicente I."/>
            <person name="Sarrocco S."/>
            <person name="Picot A."/>
            <person name="Baraldi E."/>
            <person name="Sukno S."/>
            <person name="Thon M."/>
            <person name="Le Floch G."/>
        </authorList>
    </citation>
    <scope>NUCLEOTIDE SEQUENCE</scope>
    <source>
        <strain evidence="1">IMI 504893</strain>
    </source>
</reference>
<gene>
    <name evidence="1" type="ORF">CLUP02_10591</name>
</gene>
<sequence>MGRFSKTSIHTSFINLFVPHALGAVTLRHSPEFQSWTLDNHALDHLDSPLAGGVLGLIHHDS</sequence>
<dbReference type="GeneID" id="73344577"/>
<organism evidence="1 2">
    <name type="scientific">Colletotrichum lupini</name>
    <dbReference type="NCBI Taxonomy" id="145971"/>
    <lineage>
        <taxon>Eukaryota</taxon>
        <taxon>Fungi</taxon>
        <taxon>Dikarya</taxon>
        <taxon>Ascomycota</taxon>
        <taxon>Pezizomycotina</taxon>
        <taxon>Sordariomycetes</taxon>
        <taxon>Hypocreomycetidae</taxon>
        <taxon>Glomerellales</taxon>
        <taxon>Glomerellaceae</taxon>
        <taxon>Colletotrichum</taxon>
        <taxon>Colletotrichum acutatum species complex</taxon>
    </lineage>
</organism>
<evidence type="ECO:0000313" key="1">
    <source>
        <dbReference type="EMBL" id="UQC85095.1"/>
    </source>
</evidence>
<proteinExistence type="predicted"/>
<dbReference type="KEGG" id="clup:CLUP02_10591"/>
<dbReference type="Proteomes" id="UP000830671">
    <property type="component" value="Chromosome 5"/>
</dbReference>
<keyword evidence="2" id="KW-1185">Reference proteome</keyword>
<name>A0A9Q8SX73_9PEZI</name>